<feature type="transmembrane region" description="Helical" evidence="13">
    <location>
        <begin position="111"/>
        <end position="129"/>
    </location>
</feature>
<evidence type="ECO:0000256" key="4">
    <source>
        <dbReference type="ARBA" id="ARBA00007244"/>
    </source>
</evidence>
<dbReference type="RefSeq" id="WP_062142817.1">
    <property type="nucleotide sequence ID" value="NZ_CP013002.1"/>
</dbReference>
<comment type="similarity">
    <text evidence="4">Belongs to the cytochrome b560 family.</text>
</comment>
<evidence type="ECO:0000256" key="3">
    <source>
        <dbReference type="ARBA" id="ARBA00004370"/>
    </source>
</evidence>
<keyword evidence="8" id="KW-0479">Metal-binding</keyword>
<dbReference type="GO" id="GO:0009055">
    <property type="term" value="F:electron transfer activity"/>
    <property type="evidence" value="ECO:0007669"/>
    <property type="project" value="InterPro"/>
</dbReference>
<keyword evidence="10" id="KW-0408">Iron</keyword>
<proteinExistence type="inferred from homology"/>
<keyword evidence="7 13" id="KW-0812">Transmembrane</keyword>
<dbReference type="Pfam" id="PF01127">
    <property type="entry name" value="Sdh_cyt"/>
    <property type="match status" value="1"/>
</dbReference>
<evidence type="ECO:0000256" key="1">
    <source>
        <dbReference type="ARBA" id="ARBA00001971"/>
    </source>
</evidence>
<evidence type="ECO:0000256" key="10">
    <source>
        <dbReference type="ARBA" id="ARBA00023004"/>
    </source>
</evidence>
<dbReference type="GO" id="GO:0046872">
    <property type="term" value="F:metal ion binding"/>
    <property type="evidence" value="ECO:0007669"/>
    <property type="project" value="UniProtKB-KW"/>
</dbReference>
<dbReference type="PIRSF" id="PIRSF000178">
    <property type="entry name" value="SDH_cyt_b560"/>
    <property type="match status" value="1"/>
</dbReference>
<reference evidence="14 15" key="1">
    <citation type="submission" date="2015-10" db="EMBL/GenBank/DDBJ databases">
        <title>Conservation of the essential genome among Caulobacter and Brevundimonas species.</title>
        <authorList>
            <person name="Scott D."/>
            <person name="Ely B."/>
        </authorList>
    </citation>
    <scope>NUCLEOTIDE SEQUENCE [LARGE SCALE GENOMIC DNA]</scope>
    <source>
        <strain evidence="14 15">CB4</strain>
    </source>
</reference>
<evidence type="ECO:0000256" key="13">
    <source>
        <dbReference type="SAM" id="Phobius"/>
    </source>
</evidence>
<dbReference type="AlphaFoldDB" id="A0A0P0NWC4"/>
<evidence type="ECO:0000256" key="8">
    <source>
        <dbReference type="ARBA" id="ARBA00022723"/>
    </source>
</evidence>
<dbReference type="PANTHER" id="PTHR10978">
    <property type="entry name" value="SUCCINATE DEHYDROGENASE CYTOCHROME B560 SUBUNIT"/>
    <property type="match status" value="1"/>
</dbReference>
<keyword evidence="11 13" id="KW-0472">Membrane</keyword>
<evidence type="ECO:0000256" key="12">
    <source>
        <dbReference type="ARBA" id="ARBA00025912"/>
    </source>
</evidence>
<comment type="function">
    <text evidence="2">Membrane-anchoring subunit of succinate dehydrogenase (SDH).</text>
</comment>
<accession>A0A0P0NWC4</accession>
<evidence type="ECO:0000256" key="9">
    <source>
        <dbReference type="ARBA" id="ARBA00022989"/>
    </source>
</evidence>
<dbReference type="GO" id="GO:0006099">
    <property type="term" value="P:tricarboxylic acid cycle"/>
    <property type="evidence" value="ECO:0007669"/>
    <property type="project" value="InterPro"/>
</dbReference>
<evidence type="ECO:0000256" key="5">
    <source>
        <dbReference type="ARBA" id="ARBA00020076"/>
    </source>
</evidence>
<dbReference type="InterPro" id="IPR014314">
    <property type="entry name" value="Succ_DH_cytb556"/>
</dbReference>
<keyword evidence="6" id="KW-0349">Heme</keyword>
<dbReference type="CDD" id="cd03499">
    <property type="entry name" value="SQR_TypeC_SdhC"/>
    <property type="match status" value="1"/>
</dbReference>
<sequence>MTDTSRGLPERPMSPHLQVWRWHITMACSILHRGCVIGLYAGTVLLALYALALAAGPESYDLYGEIMGSLLGRLVLLGLTFALFFNIAYAIRQTFWDAGLGFAPKTADLTGATAIAFAVVATAVTWVIASATGAF</sequence>
<comment type="cofactor">
    <cofactor evidence="1">
        <name>heme</name>
        <dbReference type="ChEBI" id="CHEBI:30413"/>
    </cofactor>
</comment>
<dbReference type="InterPro" id="IPR000701">
    <property type="entry name" value="SuccDH_FuR_B_TM-su"/>
</dbReference>
<dbReference type="Proteomes" id="UP000056905">
    <property type="component" value="Chromosome"/>
</dbReference>
<keyword evidence="15" id="KW-1185">Reference proteome</keyword>
<evidence type="ECO:0000256" key="7">
    <source>
        <dbReference type="ARBA" id="ARBA00022692"/>
    </source>
</evidence>
<dbReference type="EMBL" id="CP013002">
    <property type="protein sequence ID" value="ALL11989.1"/>
    <property type="molecule type" value="Genomic_DNA"/>
</dbReference>
<evidence type="ECO:0000256" key="6">
    <source>
        <dbReference type="ARBA" id="ARBA00022617"/>
    </source>
</evidence>
<evidence type="ECO:0000313" key="14">
    <source>
        <dbReference type="EMBL" id="ALL11989.1"/>
    </source>
</evidence>
<dbReference type="GO" id="GO:0016020">
    <property type="term" value="C:membrane"/>
    <property type="evidence" value="ECO:0007669"/>
    <property type="project" value="UniProtKB-SubCell"/>
</dbReference>
<feature type="transmembrane region" description="Helical" evidence="13">
    <location>
        <begin position="20"/>
        <end position="49"/>
    </location>
</feature>
<comment type="subunit">
    <text evidence="12">Part of an enzyme complex containing four subunits: a flavoprotein, an iron-sulfur protein, plus two membrane-anchoring proteins, SdhC and SdhD. The complex can form homotrimers.</text>
</comment>
<evidence type="ECO:0000313" key="15">
    <source>
        <dbReference type="Proteomes" id="UP000056905"/>
    </source>
</evidence>
<dbReference type="PANTHER" id="PTHR10978:SF5">
    <property type="entry name" value="SUCCINATE DEHYDROGENASE CYTOCHROME B560 SUBUNIT, MITOCHONDRIAL"/>
    <property type="match status" value="1"/>
</dbReference>
<dbReference type="InterPro" id="IPR034804">
    <property type="entry name" value="SQR/QFR_C/D"/>
</dbReference>
<feature type="transmembrane region" description="Helical" evidence="13">
    <location>
        <begin position="70"/>
        <end position="91"/>
    </location>
</feature>
<dbReference type="NCBIfam" id="TIGR02970">
    <property type="entry name" value="succ_dehyd_cytB"/>
    <property type="match status" value="1"/>
</dbReference>
<protein>
    <recommendedName>
        <fullName evidence="5">Succinate dehydrogenase cytochrome b556 subunit</fullName>
    </recommendedName>
</protein>
<evidence type="ECO:0000256" key="2">
    <source>
        <dbReference type="ARBA" id="ARBA00004050"/>
    </source>
</evidence>
<dbReference type="Gene3D" id="1.20.1300.10">
    <property type="entry name" value="Fumarate reductase/succinate dehydrogenase, transmembrane subunit"/>
    <property type="match status" value="1"/>
</dbReference>
<organism evidence="14 15">
    <name type="scientific">Caulobacter henricii</name>
    <dbReference type="NCBI Taxonomy" id="69395"/>
    <lineage>
        <taxon>Bacteria</taxon>
        <taxon>Pseudomonadati</taxon>
        <taxon>Pseudomonadota</taxon>
        <taxon>Alphaproteobacteria</taxon>
        <taxon>Caulobacterales</taxon>
        <taxon>Caulobacteraceae</taxon>
        <taxon>Caulobacter</taxon>
    </lineage>
</organism>
<name>A0A0P0NWC4_9CAUL</name>
<dbReference type="KEGG" id="chq:AQ619_00605"/>
<evidence type="ECO:0000256" key="11">
    <source>
        <dbReference type="ARBA" id="ARBA00023136"/>
    </source>
</evidence>
<comment type="subcellular location">
    <subcellularLocation>
        <location evidence="3">Membrane</location>
    </subcellularLocation>
</comment>
<gene>
    <name evidence="14" type="ORF">AQ619_00605</name>
</gene>
<dbReference type="STRING" id="69395.AQ619_00605"/>
<dbReference type="OrthoDB" id="9799441at2"/>
<keyword evidence="9 13" id="KW-1133">Transmembrane helix</keyword>
<dbReference type="SUPFAM" id="SSF81343">
    <property type="entry name" value="Fumarate reductase respiratory complex transmembrane subunits"/>
    <property type="match status" value="1"/>
</dbReference>